<proteinExistence type="predicted"/>
<protein>
    <submittedName>
        <fullName evidence="1">Uncharacterized protein</fullName>
    </submittedName>
</protein>
<sequence>MNGLNEDLKEKYNKLNVTHNSIFNNPEFDNRFDRLMASIKKYLIEANYDLVNLEIDEIIGWHDWGTERKIYVSDKCPLDIKTQITDLIKKEFSNPEK</sequence>
<dbReference type="Proteomes" id="UP001501433">
    <property type="component" value="Unassembled WGS sequence"/>
</dbReference>
<organism evidence="1 2">
    <name type="scientific">Litoribaculum gwangyangense</name>
    <dbReference type="NCBI Taxonomy" id="1130722"/>
    <lineage>
        <taxon>Bacteria</taxon>
        <taxon>Pseudomonadati</taxon>
        <taxon>Bacteroidota</taxon>
        <taxon>Flavobacteriia</taxon>
        <taxon>Flavobacteriales</taxon>
        <taxon>Flavobacteriaceae</taxon>
        <taxon>Litoribaculum</taxon>
    </lineage>
</organism>
<dbReference type="EMBL" id="BAABJW010000001">
    <property type="protein sequence ID" value="GAA4803309.1"/>
    <property type="molecule type" value="Genomic_DNA"/>
</dbReference>
<reference evidence="2" key="1">
    <citation type="journal article" date="2019" name="Int. J. Syst. Evol. Microbiol.">
        <title>The Global Catalogue of Microorganisms (GCM) 10K type strain sequencing project: providing services to taxonomists for standard genome sequencing and annotation.</title>
        <authorList>
            <consortium name="The Broad Institute Genomics Platform"/>
            <consortium name="The Broad Institute Genome Sequencing Center for Infectious Disease"/>
            <person name="Wu L."/>
            <person name="Ma J."/>
        </authorList>
    </citation>
    <scope>NUCLEOTIDE SEQUENCE [LARGE SCALE GENOMIC DNA]</scope>
    <source>
        <strain evidence="2">JCM 18325</strain>
    </source>
</reference>
<keyword evidence="2" id="KW-1185">Reference proteome</keyword>
<gene>
    <name evidence="1" type="ORF">GCM10023330_06850</name>
</gene>
<evidence type="ECO:0000313" key="1">
    <source>
        <dbReference type="EMBL" id="GAA4803309.1"/>
    </source>
</evidence>
<accession>A0ABP9C158</accession>
<name>A0ABP9C158_9FLAO</name>
<comment type="caution">
    <text evidence="1">The sequence shown here is derived from an EMBL/GenBank/DDBJ whole genome shotgun (WGS) entry which is preliminary data.</text>
</comment>
<evidence type="ECO:0000313" key="2">
    <source>
        <dbReference type="Proteomes" id="UP001501433"/>
    </source>
</evidence>